<evidence type="ECO:0000256" key="4">
    <source>
        <dbReference type="ARBA" id="ARBA00022946"/>
    </source>
</evidence>
<dbReference type="PANTHER" id="PTHR12655">
    <property type="entry name" value="ACYL-COA THIOESTERASE"/>
    <property type="match status" value="1"/>
</dbReference>
<dbReference type="GO" id="GO:0005739">
    <property type="term" value="C:mitochondrion"/>
    <property type="evidence" value="ECO:0007669"/>
    <property type="project" value="TreeGrafter"/>
</dbReference>
<dbReference type="Proteomes" id="UP001652628">
    <property type="component" value="Chromosome 3"/>
</dbReference>
<feature type="domain" description="HotDog ACOT-type" evidence="5">
    <location>
        <begin position="315"/>
        <end position="427"/>
    </location>
</feature>
<dbReference type="RefSeq" id="XP_016931301.1">
    <property type="nucleotide sequence ID" value="XM_017075812.4"/>
</dbReference>
<dbReference type="GeneID" id="108010843"/>
<dbReference type="PANTHER" id="PTHR12655:SF0">
    <property type="entry name" value="ACYL-COENZYME A THIOESTERASE 9, MITOCHONDRIAL"/>
    <property type="match status" value="1"/>
</dbReference>
<evidence type="ECO:0000256" key="1">
    <source>
        <dbReference type="ARBA" id="ARBA00010458"/>
    </source>
</evidence>
<comment type="similarity">
    <text evidence="1">Belongs to the acyl coenzyme A hydrolase family.</text>
</comment>
<accession>A0AB39ZAD2</accession>
<evidence type="ECO:0000256" key="3">
    <source>
        <dbReference type="ARBA" id="ARBA00022801"/>
    </source>
</evidence>
<proteinExistence type="inferred from homology"/>
<evidence type="ECO:0000313" key="6">
    <source>
        <dbReference type="Proteomes" id="UP001652628"/>
    </source>
</evidence>
<feature type="domain" description="HotDog ACOT-type" evidence="5">
    <location>
        <begin position="110"/>
        <end position="235"/>
    </location>
</feature>
<dbReference type="InterPro" id="IPR029069">
    <property type="entry name" value="HotDog_dom_sf"/>
</dbReference>
<keyword evidence="2" id="KW-0677">Repeat</keyword>
<dbReference type="PROSITE" id="PS51770">
    <property type="entry name" value="HOTDOG_ACOT"/>
    <property type="match status" value="2"/>
</dbReference>
<keyword evidence="3" id="KW-0378">Hydrolase</keyword>
<protein>
    <submittedName>
        <fullName evidence="7">Acyl-coenzyme A thioesterase 9, mitochondrial</fullName>
    </submittedName>
</protein>
<gene>
    <name evidence="7" type="primary">LOC108010843</name>
</gene>
<dbReference type="GO" id="GO:0047617">
    <property type="term" value="F:fatty acyl-CoA hydrolase activity"/>
    <property type="evidence" value="ECO:0007669"/>
    <property type="project" value="TreeGrafter"/>
</dbReference>
<dbReference type="Gene3D" id="3.10.129.10">
    <property type="entry name" value="Hotdog Thioesterase"/>
    <property type="match status" value="2"/>
</dbReference>
<name>A0AB39ZAD2_DROSZ</name>
<keyword evidence="4" id="KW-0809">Transit peptide</keyword>
<dbReference type="GO" id="GO:0006637">
    <property type="term" value="P:acyl-CoA metabolic process"/>
    <property type="evidence" value="ECO:0007669"/>
    <property type="project" value="TreeGrafter"/>
</dbReference>
<evidence type="ECO:0000259" key="5">
    <source>
        <dbReference type="PROSITE" id="PS51770"/>
    </source>
</evidence>
<reference evidence="7" key="1">
    <citation type="submission" date="2025-08" db="UniProtKB">
        <authorList>
            <consortium name="RefSeq"/>
        </authorList>
    </citation>
    <scope>IDENTIFICATION</scope>
</reference>
<keyword evidence="6" id="KW-1185">Reference proteome</keyword>
<dbReference type="CDD" id="cd03442">
    <property type="entry name" value="BFIT_BACH"/>
    <property type="match status" value="2"/>
</dbReference>
<dbReference type="AlphaFoldDB" id="A0AB39ZAD2"/>
<evidence type="ECO:0000256" key="2">
    <source>
        <dbReference type="ARBA" id="ARBA00022737"/>
    </source>
</evidence>
<organism evidence="6 7">
    <name type="scientific">Drosophila suzukii</name>
    <name type="common">Spotted-wing drosophila fruit fly</name>
    <dbReference type="NCBI Taxonomy" id="28584"/>
    <lineage>
        <taxon>Eukaryota</taxon>
        <taxon>Metazoa</taxon>
        <taxon>Ecdysozoa</taxon>
        <taxon>Arthropoda</taxon>
        <taxon>Hexapoda</taxon>
        <taxon>Insecta</taxon>
        <taxon>Pterygota</taxon>
        <taxon>Neoptera</taxon>
        <taxon>Endopterygota</taxon>
        <taxon>Diptera</taxon>
        <taxon>Brachycera</taxon>
        <taxon>Muscomorpha</taxon>
        <taxon>Ephydroidea</taxon>
        <taxon>Drosophilidae</taxon>
        <taxon>Drosophila</taxon>
        <taxon>Sophophora</taxon>
    </lineage>
</organism>
<sequence>MIYQMARGLGMVVAKRCSLSAVRRKRLLVTNCPALASHQMTRSYVLDNGPKVKSDHRSGTMVDVARTIREQSGVDVGYHTIPKPRDHLLQHEPKREELPPRTMLDSHTTAILPLSASELIRESYVNHLGRVRLGRIMEELDMFAVWICHRHVKLPKLPKGVPLPYTFVTLLVDKVEFTNLERLQVNQDIEISGHISWAGRSSMEITIYVRQLIPGSREYIDVTKAIFVMVARNATNTAAAPINPLEVGNETEKLIWEQAEKRQKLRKSTAMESVLSSPPREYEQTIMYEILKRTTPTNSMDLNKRVLPPKCRWMEDSLQSTMIAPFPENRNAQNTIFGGYLMRQAVEISFIMASIYLGDRPILTCISDISFMHPVHVNRFLQLTAYVVYAAQNYVQLMTVAQIWDAKSGKVQTTNVFYLTYRADKVLDEVLPRSYREMLWYIHGRRKLLAALHLQPELPDPIDVPTESSRNICT</sequence>
<evidence type="ECO:0000313" key="7">
    <source>
        <dbReference type="RefSeq" id="XP_016931301.1"/>
    </source>
</evidence>
<dbReference type="SUPFAM" id="SSF54637">
    <property type="entry name" value="Thioesterase/thiol ester dehydrase-isomerase"/>
    <property type="match status" value="2"/>
</dbReference>
<dbReference type="InterPro" id="IPR033120">
    <property type="entry name" value="HOTDOG_ACOT"/>
</dbReference>
<dbReference type="FunFam" id="3.10.129.10:FF:000051">
    <property type="entry name" value="Acyl-coa thioesterase"/>
    <property type="match status" value="1"/>
</dbReference>